<dbReference type="AlphaFoldDB" id="A0A8H3LBS0"/>
<gene>
    <name evidence="1" type="ORF">RCL2_001264300</name>
</gene>
<dbReference type="OrthoDB" id="2359245at2759"/>
<dbReference type="EMBL" id="BLAL01000156">
    <property type="protein sequence ID" value="GES85538.1"/>
    <property type="molecule type" value="Genomic_DNA"/>
</dbReference>
<name>A0A8H3LBS0_9GLOM</name>
<evidence type="ECO:0000313" key="2">
    <source>
        <dbReference type="Proteomes" id="UP000615446"/>
    </source>
</evidence>
<proteinExistence type="predicted"/>
<protein>
    <submittedName>
        <fullName evidence="1">Uncharacterized protein</fullName>
    </submittedName>
</protein>
<organism evidence="1 2">
    <name type="scientific">Rhizophagus clarus</name>
    <dbReference type="NCBI Taxonomy" id="94130"/>
    <lineage>
        <taxon>Eukaryota</taxon>
        <taxon>Fungi</taxon>
        <taxon>Fungi incertae sedis</taxon>
        <taxon>Mucoromycota</taxon>
        <taxon>Glomeromycotina</taxon>
        <taxon>Glomeromycetes</taxon>
        <taxon>Glomerales</taxon>
        <taxon>Glomeraceae</taxon>
        <taxon>Rhizophagus</taxon>
    </lineage>
</organism>
<dbReference type="Proteomes" id="UP000615446">
    <property type="component" value="Unassembled WGS sequence"/>
</dbReference>
<accession>A0A8H3LBS0</accession>
<reference evidence="1" key="1">
    <citation type="submission" date="2019-10" db="EMBL/GenBank/DDBJ databases">
        <title>Conservation and host-specific expression of non-tandemly repeated heterogenous ribosome RNA gene in arbuscular mycorrhizal fungi.</title>
        <authorList>
            <person name="Maeda T."/>
            <person name="Kobayashi Y."/>
            <person name="Nakagawa T."/>
            <person name="Ezawa T."/>
            <person name="Yamaguchi K."/>
            <person name="Bino T."/>
            <person name="Nishimoto Y."/>
            <person name="Shigenobu S."/>
            <person name="Kawaguchi M."/>
        </authorList>
    </citation>
    <scope>NUCLEOTIDE SEQUENCE</scope>
    <source>
        <strain evidence="1">HR1</strain>
    </source>
</reference>
<evidence type="ECO:0000313" key="1">
    <source>
        <dbReference type="EMBL" id="GES85538.1"/>
    </source>
</evidence>
<comment type="caution">
    <text evidence="1">The sequence shown here is derived from an EMBL/GenBank/DDBJ whole genome shotgun (WGS) entry which is preliminary data.</text>
</comment>
<sequence length="89" mass="10076">MGILWENPIPNAIMKLFQDEATHSTTDYNLPNFLENPISPSFYSEVYAGPDVITVACPVDSDDSAKFREKNEGDDVLLYYILLFSELIL</sequence>